<proteinExistence type="predicted"/>
<sequence>MLFTLFSKLVVQFGMSSHAHRCNAHHALTVKSRERKTCLSHAFSSKEHGLVFHFYSHRGQQDGLAQT</sequence>
<dbReference type="AlphaFoldDB" id="A0A0E9SWI5"/>
<accession>A0A0E9SWI5</accession>
<name>A0A0E9SWI5_ANGAN</name>
<dbReference type="EMBL" id="GBXM01063694">
    <property type="protein sequence ID" value="JAH44883.1"/>
    <property type="molecule type" value="Transcribed_RNA"/>
</dbReference>
<reference evidence="1" key="1">
    <citation type="submission" date="2014-11" db="EMBL/GenBank/DDBJ databases">
        <authorList>
            <person name="Amaro Gonzalez C."/>
        </authorList>
    </citation>
    <scope>NUCLEOTIDE SEQUENCE</scope>
</reference>
<organism evidence="1">
    <name type="scientific">Anguilla anguilla</name>
    <name type="common">European freshwater eel</name>
    <name type="synonym">Muraena anguilla</name>
    <dbReference type="NCBI Taxonomy" id="7936"/>
    <lineage>
        <taxon>Eukaryota</taxon>
        <taxon>Metazoa</taxon>
        <taxon>Chordata</taxon>
        <taxon>Craniata</taxon>
        <taxon>Vertebrata</taxon>
        <taxon>Euteleostomi</taxon>
        <taxon>Actinopterygii</taxon>
        <taxon>Neopterygii</taxon>
        <taxon>Teleostei</taxon>
        <taxon>Anguilliformes</taxon>
        <taxon>Anguillidae</taxon>
        <taxon>Anguilla</taxon>
    </lineage>
</organism>
<reference evidence="1" key="2">
    <citation type="journal article" date="2015" name="Fish Shellfish Immunol.">
        <title>Early steps in the European eel (Anguilla anguilla)-Vibrio vulnificus interaction in the gills: Role of the RtxA13 toxin.</title>
        <authorList>
            <person name="Callol A."/>
            <person name="Pajuelo D."/>
            <person name="Ebbesson L."/>
            <person name="Teles M."/>
            <person name="MacKenzie S."/>
            <person name="Amaro C."/>
        </authorList>
    </citation>
    <scope>NUCLEOTIDE SEQUENCE</scope>
</reference>
<protein>
    <submittedName>
        <fullName evidence="1">Uncharacterized protein</fullName>
    </submittedName>
</protein>
<evidence type="ECO:0000313" key="1">
    <source>
        <dbReference type="EMBL" id="JAH44883.1"/>
    </source>
</evidence>